<protein>
    <submittedName>
        <fullName evidence="1">Uncharacterized protein</fullName>
    </submittedName>
</protein>
<keyword evidence="2" id="KW-1185">Reference proteome</keyword>
<proteinExistence type="predicted"/>
<reference evidence="1" key="1">
    <citation type="submission" date="2019-11" db="EMBL/GenBank/DDBJ databases">
        <title>Nori genome reveals adaptations in red seaweeds to the harsh intertidal environment.</title>
        <authorList>
            <person name="Wang D."/>
            <person name="Mao Y."/>
        </authorList>
    </citation>
    <scope>NUCLEOTIDE SEQUENCE</scope>
    <source>
        <tissue evidence="1">Gametophyte</tissue>
    </source>
</reference>
<accession>A0ACC3CEY4</accession>
<evidence type="ECO:0000313" key="2">
    <source>
        <dbReference type="Proteomes" id="UP000798662"/>
    </source>
</evidence>
<sequence length="107" mass="11592">MKLDKEVAQASEAFALTLKSLVDLGRPMDADAYLAIVQEGKAAAGLDGWPKVEGMVKNVQTMQVLQKWLRKRKASGRALPTSRKELLVMMAAPGSGATMHMHAQRGT</sequence>
<name>A0ACC3CEY4_PYRYE</name>
<comment type="caution">
    <text evidence="1">The sequence shown here is derived from an EMBL/GenBank/DDBJ whole genome shotgun (WGS) entry which is preliminary data.</text>
</comment>
<gene>
    <name evidence="1" type="ORF">I4F81_010873</name>
</gene>
<dbReference type="Proteomes" id="UP000798662">
    <property type="component" value="Chromosome 3"/>
</dbReference>
<dbReference type="EMBL" id="CM020620">
    <property type="protein sequence ID" value="KAK1868383.1"/>
    <property type="molecule type" value="Genomic_DNA"/>
</dbReference>
<evidence type="ECO:0000313" key="1">
    <source>
        <dbReference type="EMBL" id="KAK1868383.1"/>
    </source>
</evidence>
<organism evidence="1 2">
    <name type="scientific">Pyropia yezoensis</name>
    <name type="common">Susabi-nori</name>
    <name type="synonym">Porphyra yezoensis</name>
    <dbReference type="NCBI Taxonomy" id="2788"/>
    <lineage>
        <taxon>Eukaryota</taxon>
        <taxon>Rhodophyta</taxon>
        <taxon>Bangiophyceae</taxon>
        <taxon>Bangiales</taxon>
        <taxon>Bangiaceae</taxon>
        <taxon>Pyropia</taxon>
    </lineage>
</organism>